<comment type="caution">
    <text evidence="1">The sequence shown here is derived from an EMBL/GenBank/DDBJ whole genome shotgun (WGS) entry which is preliminary data.</text>
</comment>
<accession>A0ABN1HRU3</accession>
<organism evidence="1 2">
    <name type="scientific">Streptomyces thermocarboxydovorans</name>
    <dbReference type="NCBI Taxonomy" id="59298"/>
    <lineage>
        <taxon>Bacteria</taxon>
        <taxon>Bacillati</taxon>
        <taxon>Actinomycetota</taxon>
        <taxon>Actinomycetes</taxon>
        <taxon>Kitasatosporales</taxon>
        <taxon>Streptomycetaceae</taxon>
        <taxon>Streptomyces</taxon>
    </lineage>
</organism>
<name>A0ABN1HRU3_9ACTN</name>
<dbReference type="Proteomes" id="UP001500724">
    <property type="component" value="Unassembled WGS sequence"/>
</dbReference>
<reference evidence="1 2" key="1">
    <citation type="journal article" date="2019" name="Int. J. Syst. Evol. Microbiol.">
        <title>The Global Catalogue of Microorganisms (GCM) 10K type strain sequencing project: providing services to taxonomists for standard genome sequencing and annotation.</title>
        <authorList>
            <consortium name="The Broad Institute Genomics Platform"/>
            <consortium name="The Broad Institute Genome Sequencing Center for Infectious Disease"/>
            <person name="Wu L."/>
            <person name="Ma J."/>
        </authorList>
    </citation>
    <scope>NUCLEOTIDE SEQUENCE [LARGE SCALE GENOMIC DNA]</scope>
    <source>
        <strain evidence="1 2">JCM 10367</strain>
    </source>
</reference>
<proteinExistence type="predicted"/>
<protein>
    <submittedName>
        <fullName evidence="1">Uncharacterized protein</fullName>
    </submittedName>
</protein>
<gene>
    <name evidence="1" type="ORF">GCM10009535_50490</name>
</gene>
<evidence type="ECO:0000313" key="2">
    <source>
        <dbReference type="Proteomes" id="UP001500724"/>
    </source>
</evidence>
<evidence type="ECO:0000313" key="1">
    <source>
        <dbReference type="EMBL" id="GAA0664667.1"/>
    </source>
</evidence>
<sequence>MEVKRITKVRSGAASSAAGAVAAFKGAQGMVGWGVPVRFVGLAVMPTTMPPVA</sequence>
<keyword evidence="2" id="KW-1185">Reference proteome</keyword>
<dbReference type="EMBL" id="BAAAGU010000062">
    <property type="protein sequence ID" value="GAA0664667.1"/>
    <property type="molecule type" value="Genomic_DNA"/>
</dbReference>